<protein>
    <submittedName>
        <fullName evidence="2">Uncharacterized protein</fullName>
    </submittedName>
</protein>
<feature type="transmembrane region" description="Helical" evidence="1">
    <location>
        <begin position="247"/>
        <end position="267"/>
    </location>
</feature>
<proteinExistence type="predicted"/>
<dbReference type="Proteomes" id="UP000320773">
    <property type="component" value="Unassembled WGS sequence"/>
</dbReference>
<evidence type="ECO:0000256" key="1">
    <source>
        <dbReference type="SAM" id="Phobius"/>
    </source>
</evidence>
<reference evidence="2 3" key="1">
    <citation type="submission" date="2019-06" db="EMBL/GenBank/DDBJ databases">
        <title>Genomic Encyclopedia of Archaeal and Bacterial Type Strains, Phase II (KMG-II): from individual species to whole genera.</title>
        <authorList>
            <person name="Goeker M."/>
        </authorList>
    </citation>
    <scope>NUCLEOTIDE SEQUENCE [LARGE SCALE GENOMIC DNA]</scope>
    <source>
        <strain evidence="2 3">DSM 24789</strain>
    </source>
</reference>
<sequence>MKQENYTFVDIVSGVFLLVLFFSNFLALLYITEGNLAFSGLISFFIAALYYYVVELMRKNKEALIRQKFKHFSFLFIGFFLLLSLVSFILMSHFLNVEFNAKEKVQQEAQQKLQLVTDFVAKYEQRSKTDLADYESNLAKEGKPQYMINASVKPYQLKVENSKKYLEKELTKNNEKYNLVFQNWKRMSIMKSYTNLNEYVKQSKDIVDKKLAALPVNQSSIELSELPTGKLPLNNPFKLNKIYPPSYGFTIAILIFLHFGILLSFFLTKIRPKPIPVELSIQAKKLVREIN</sequence>
<keyword evidence="1" id="KW-1133">Transmembrane helix</keyword>
<organism evidence="2 3">
    <name type="scientific">Flavobacterium branchiophilum</name>
    <dbReference type="NCBI Taxonomy" id="55197"/>
    <lineage>
        <taxon>Bacteria</taxon>
        <taxon>Pseudomonadati</taxon>
        <taxon>Bacteroidota</taxon>
        <taxon>Flavobacteriia</taxon>
        <taxon>Flavobacteriales</taxon>
        <taxon>Flavobacteriaceae</taxon>
        <taxon>Flavobacterium</taxon>
    </lineage>
</organism>
<name>A0A543G3C6_9FLAO</name>
<comment type="caution">
    <text evidence="2">The sequence shown here is derived from an EMBL/GenBank/DDBJ whole genome shotgun (WGS) entry which is preliminary data.</text>
</comment>
<gene>
    <name evidence="2" type="ORF">BC670_1501</name>
</gene>
<accession>A0A543G3C6</accession>
<feature type="transmembrane region" description="Helical" evidence="1">
    <location>
        <begin position="36"/>
        <end position="53"/>
    </location>
</feature>
<keyword evidence="1" id="KW-0812">Transmembrane</keyword>
<dbReference type="RefSeq" id="WP_089081401.1">
    <property type="nucleotide sequence ID" value="NZ_VFPJ01000001.1"/>
</dbReference>
<evidence type="ECO:0000313" key="3">
    <source>
        <dbReference type="Proteomes" id="UP000320773"/>
    </source>
</evidence>
<feature type="transmembrane region" description="Helical" evidence="1">
    <location>
        <begin position="7"/>
        <end position="30"/>
    </location>
</feature>
<evidence type="ECO:0000313" key="2">
    <source>
        <dbReference type="EMBL" id="TQM40603.1"/>
    </source>
</evidence>
<dbReference type="AlphaFoldDB" id="A0A543G3C6"/>
<dbReference type="EMBL" id="VFPJ01000001">
    <property type="protein sequence ID" value="TQM40603.1"/>
    <property type="molecule type" value="Genomic_DNA"/>
</dbReference>
<feature type="transmembrane region" description="Helical" evidence="1">
    <location>
        <begin position="74"/>
        <end position="95"/>
    </location>
</feature>
<keyword evidence="1" id="KW-0472">Membrane</keyword>